<organism evidence="1 2">
    <name type="scientific">Methanosarcina mazei (strain ATCC BAA-159 / DSM 3647 / Goe1 / Go1 / JCM 11833 / OCM 88)</name>
    <name type="common">Methanosarcina frisia</name>
    <dbReference type="NCBI Taxonomy" id="192952"/>
    <lineage>
        <taxon>Archaea</taxon>
        <taxon>Methanobacteriati</taxon>
        <taxon>Methanobacteriota</taxon>
        <taxon>Stenosarchaea group</taxon>
        <taxon>Methanomicrobia</taxon>
        <taxon>Methanosarcinales</taxon>
        <taxon>Methanosarcinaceae</taxon>
        <taxon>Methanosarcina</taxon>
    </lineage>
</organism>
<name>Q8PUX7_METMA</name>
<dbReference type="HOGENOM" id="CLU_072990_0_0_2"/>
<evidence type="ECO:0008006" key="3">
    <source>
        <dbReference type="Google" id="ProtNLM"/>
    </source>
</evidence>
<dbReference type="Pfam" id="PF16162">
    <property type="entry name" value="KwaB"/>
    <property type="match status" value="1"/>
</dbReference>
<dbReference type="InterPro" id="IPR048119">
    <property type="entry name" value="KwaB"/>
</dbReference>
<evidence type="ECO:0000313" key="1">
    <source>
        <dbReference type="EMBL" id="AAM31897.1"/>
    </source>
</evidence>
<proteinExistence type="predicted"/>
<dbReference type="EMBL" id="AE008384">
    <property type="protein sequence ID" value="AAM31897.1"/>
    <property type="molecule type" value="Genomic_DNA"/>
</dbReference>
<dbReference type="PATRIC" id="fig|192952.21.peg.2522"/>
<protein>
    <recommendedName>
        <fullName evidence="3">DUF4868 domain-containing protein</fullName>
    </recommendedName>
</protein>
<dbReference type="eggNOG" id="arCOG11067">
    <property type="taxonomic scope" value="Archaea"/>
</dbReference>
<dbReference type="KEGG" id="mma:MM_2201"/>
<accession>Q8PUX7</accession>
<gene>
    <name evidence="1" type="ordered locus">MM_2201</name>
</gene>
<dbReference type="AlphaFoldDB" id="Q8PUX7"/>
<reference evidence="1 2" key="1">
    <citation type="journal article" date="2002" name="J. Mol. Microbiol. Biotechnol.">
        <title>The genome of Methanosarcina mazei: evidence for lateral gene transfer between Bacteria and Archaea.</title>
        <authorList>
            <person name="Deppenmeier U."/>
            <person name="Johann A."/>
            <person name="Hartsch T."/>
            <person name="Merkl R."/>
            <person name="Schmitz R.A."/>
            <person name="Martinez-Arias R."/>
            <person name="Henne A."/>
            <person name="Wiezer A."/>
            <person name="Baumer S."/>
            <person name="Jacobi C."/>
            <person name="Bruggemann H."/>
            <person name="Lienard T."/>
            <person name="Christmann A."/>
            <person name="Bomeke M."/>
            <person name="Steckel S."/>
            <person name="Bhattacharyya A."/>
            <person name="Lykidis A."/>
            <person name="Overbeek R."/>
            <person name="Klenk H.P."/>
            <person name="Gunsalus R.P."/>
            <person name="Fritz H.J."/>
            <person name="Gottschalk G."/>
        </authorList>
    </citation>
    <scope>NUCLEOTIDE SEQUENCE [LARGE SCALE GENOMIC DNA]</scope>
    <source>
        <strain evidence="2">ATCC BAA-159 / DSM 3647 / Goe1 / Go1 / JCM 11833 / OCM 88</strain>
    </source>
</reference>
<dbReference type="Proteomes" id="UP000000595">
    <property type="component" value="Chromosome"/>
</dbReference>
<sequence>MTIYILEGNMNTLIENLNHILRGTISIVVYFKLKNGEVRLADINNNVLPRILTLYKNKISEEIINKENLELLKLSEMDERKNVIYKYDFDKDREPFLSMKQVVEDEEIKTFSISNDTLENIDGIIAKISNSNHGIFLYTKFYPVNLIKPGKSINLFPSDHRLEMFDGKLIQITGKFDILRYNNEYYIKKHEILEKFYQFNDVITERAKSYFEEIIKIKIIENEAKLFSYLENNPSRARKFIKVMASSLVIKKKIPKEQLISFVSNNPKLKDNIETSEDKTKFKLKTNNHCNFFIKLLDDDFLKSELTQEEYEALAKNNV</sequence>
<dbReference type="NCBIfam" id="NF041623">
    <property type="entry name" value="KwaB"/>
    <property type="match status" value="1"/>
</dbReference>
<evidence type="ECO:0000313" key="2">
    <source>
        <dbReference type="Proteomes" id="UP000000595"/>
    </source>
</evidence>
<dbReference type="InterPro" id="IPR032359">
    <property type="entry name" value="KwaB-like"/>
</dbReference>